<name>A0ABW4KUZ5_9BURK</name>
<organism evidence="2 3">
    <name type="scientific">Ottowia flava</name>
    <dbReference type="NCBI Taxonomy" id="2675430"/>
    <lineage>
        <taxon>Bacteria</taxon>
        <taxon>Pseudomonadati</taxon>
        <taxon>Pseudomonadota</taxon>
        <taxon>Betaproteobacteria</taxon>
        <taxon>Burkholderiales</taxon>
        <taxon>Comamonadaceae</taxon>
        <taxon>Ottowia</taxon>
    </lineage>
</organism>
<evidence type="ECO:0000256" key="1">
    <source>
        <dbReference type="SAM" id="MobiDB-lite"/>
    </source>
</evidence>
<keyword evidence="3" id="KW-1185">Reference proteome</keyword>
<comment type="caution">
    <text evidence="2">The sequence shown here is derived from an EMBL/GenBank/DDBJ whole genome shotgun (WGS) entry which is preliminary data.</text>
</comment>
<sequence>MKTLQSPSRTAAVLAQLLERLDASRVPVDAHQYRTVVARLVEFLSDDSVDWQPLLDESPAAATVYENMFYNEAGLCRSQLDAAMNAELQARKAIDTARRTPSGPAADSAAPDAAPAA</sequence>
<evidence type="ECO:0000313" key="2">
    <source>
        <dbReference type="EMBL" id="MFD1711098.1"/>
    </source>
</evidence>
<protein>
    <submittedName>
        <fullName evidence="2">Uncharacterized protein</fullName>
    </submittedName>
</protein>
<dbReference type="RefSeq" id="WP_147911410.1">
    <property type="nucleotide sequence ID" value="NZ_JBHUEJ010000019.1"/>
</dbReference>
<feature type="region of interest" description="Disordered" evidence="1">
    <location>
        <begin position="93"/>
        <end position="117"/>
    </location>
</feature>
<reference evidence="3" key="1">
    <citation type="journal article" date="2019" name="Int. J. Syst. Evol. Microbiol.">
        <title>The Global Catalogue of Microorganisms (GCM) 10K type strain sequencing project: providing services to taxonomists for standard genome sequencing and annotation.</title>
        <authorList>
            <consortium name="The Broad Institute Genomics Platform"/>
            <consortium name="The Broad Institute Genome Sequencing Center for Infectious Disease"/>
            <person name="Wu L."/>
            <person name="Ma J."/>
        </authorList>
    </citation>
    <scope>NUCLEOTIDE SEQUENCE [LARGE SCALE GENOMIC DNA]</scope>
    <source>
        <strain evidence="3">LMG 29247</strain>
    </source>
</reference>
<accession>A0ABW4KUZ5</accession>
<proteinExistence type="predicted"/>
<feature type="compositionally biased region" description="Low complexity" evidence="1">
    <location>
        <begin position="101"/>
        <end position="117"/>
    </location>
</feature>
<gene>
    <name evidence="2" type="ORF">ACFSF0_10800</name>
</gene>
<evidence type="ECO:0000313" key="3">
    <source>
        <dbReference type="Proteomes" id="UP001597304"/>
    </source>
</evidence>
<dbReference type="Proteomes" id="UP001597304">
    <property type="component" value="Unassembled WGS sequence"/>
</dbReference>
<dbReference type="EMBL" id="JBHUEJ010000019">
    <property type="protein sequence ID" value="MFD1711098.1"/>
    <property type="molecule type" value="Genomic_DNA"/>
</dbReference>